<feature type="compositionally biased region" description="Polar residues" evidence="1">
    <location>
        <begin position="298"/>
        <end position="309"/>
    </location>
</feature>
<feature type="region of interest" description="Disordered" evidence="1">
    <location>
        <begin position="38"/>
        <end position="60"/>
    </location>
</feature>
<feature type="region of interest" description="Disordered" evidence="1">
    <location>
        <begin position="289"/>
        <end position="309"/>
    </location>
</feature>
<dbReference type="AlphaFoldDB" id="A0A0C3ANE0"/>
<feature type="region of interest" description="Disordered" evidence="1">
    <location>
        <begin position="1"/>
        <end position="26"/>
    </location>
</feature>
<feature type="region of interest" description="Disordered" evidence="1">
    <location>
        <begin position="102"/>
        <end position="183"/>
    </location>
</feature>
<keyword evidence="3" id="KW-1185">Reference proteome</keyword>
<dbReference type="EMBL" id="KN833047">
    <property type="protein sequence ID" value="KIM75423.1"/>
    <property type="molecule type" value="Genomic_DNA"/>
</dbReference>
<evidence type="ECO:0000256" key="1">
    <source>
        <dbReference type="SAM" id="MobiDB-lite"/>
    </source>
</evidence>
<dbReference type="InParanoid" id="A0A0C3ANE0"/>
<dbReference type="HOGENOM" id="CLU_461591_0_0_1"/>
<accession>A0A0C3ANE0</accession>
<organism evidence="2 3">
    <name type="scientific">Piloderma croceum (strain F 1598)</name>
    <dbReference type="NCBI Taxonomy" id="765440"/>
    <lineage>
        <taxon>Eukaryota</taxon>
        <taxon>Fungi</taxon>
        <taxon>Dikarya</taxon>
        <taxon>Basidiomycota</taxon>
        <taxon>Agaricomycotina</taxon>
        <taxon>Agaricomycetes</taxon>
        <taxon>Agaricomycetidae</taxon>
        <taxon>Atheliales</taxon>
        <taxon>Atheliaceae</taxon>
        <taxon>Piloderma</taxon>
    </lineage>
</organism>
<feature type="compositionally biased region" description="Low complexity" evidence="1">
    <location>
        <begin position="38"/>
        <end position="58"/>
    </location>
</feature>
<reference evidence="3" key="2">
    <citation type="submission" date="2015-01" db="EMBL/GenBank/DDBJ databases">
        <title>Evolutionary Origins and Diversification of the Mycorrhizal Mutualists.</title>
        <authorList>
            <consortium name="DOE Joint Genome Institute"/>
            <consortium name="Mycorrhizal Genomics Consortium"/>
            <person name="Kohler A."/>
            <person name="Kuo A."/>
            <person name="Nagy L.G."/>
            <person name="Floudas D."/>
            <person name="Copeland A."/>
            <person name="Barry K.W."/>
            <person name="Cichocki N."/>
            <person name="Veneault-Fourrey C."/>
            <person name="LaButti K."/>
            <person name="Lindquist E.A."/>
            <person name="Lipzen A."/>
            <person name="Lundell T."/>
            <person name="Morin E."/>
            <person name="Murat C."/>
            <person name="Riley R."/>
            <person name="Ohm R."/>
            <person name="Sun H."/>
            <person name="Tunlid A."/>
            <person name="Henrissat B."/>
            <person name="Grigoriev I.V."/>
            <person name="Hibbett D.S."/>
            <person name="Martin F."/>
        </authorList>
    </citation>
    <scope>NUCLEOTIDE SEQUENCE [LARGE SCALE GENOMIC DNA]</scope>
    <source>
        <strain evidence="3">F 1598</strain>
    </source>
</reference>
<feature type="compositionally biased region" description="Polar residues" evidence="1">
    <location>
        <begin position="501"/>
        <end position="511"/>
    </location>
</feature>
<evidence type="ECO:0000313" key="2">
    <source>
        <dbReference type="EMBL" id="KIM75423.1"/>
    </source>
</evidence>
<sequence length="591" mass="62614">MEATYESLEARFPAGPITPPNSSPDLKGLSAFGFSSSVLSGSESAPTISASSSSEYESQNPAQIFEDPFIVIGTPLPVKGESICETHTATTSCSSARGLKPSAMAAENPRTPTRKITSSLATPPDTHRKKSSAAIVNTTHKHPDSPSKFMSARDPVPIATGKSDPASKKPRKVPGKIHTPGSITRVQMPVPAKSELGAASPFVKVSARVQTDPKIRKLPSKPVLSSLKFRAPPVNTATKPIASDTKLSKQGSTQQMTITTSTLNKLASDVKNIPMNNRVLDVAHKASTVSISSSKSSGTNHPPQKRSTTDLNVKFSTAKSPILGLSEAKTQTASKISNVIMVPPSGSTLDEKSSEWISSEHSHKVSIPYLLPIPGHAAPTIQRPVLTSAVPAVAEPTPSNRTPLRFSSVGNLLTLASSTTSLCLKHKIPTCSPHVSFAVPVVPSRSSPSLSQSSCASRTTSLLTHVASPAEKCTKTVGTSHSSVVLPASTSESRSSLTTSIENFNPRSPTPSVFAEDTRDVDSARRSNLMRMFRVRWTAGDDQLPFNFKATSGIAGNDTQNDGLGNGAKNDMKIVHRRPAVLDTLNAFLWR</sequence>
<proteinExistence type="predicted"/>
<dbReference type="Proteomes" id="UP000054166">
    <property type="component" value="Unassembled WGS sequence"/>
</dbReference>
<feature type="compositionally biased region" description="Polar residues" evidence="1">
    <location>
        <begin position="110"/>
        <end position="121"/>
    </location>
</feature>
<protein>
    <submittedName>
        <fullName evidence="2">Uncharacterized protein</fullName>
    </submittedName>
</protein>
<evidence type="ECO:0000313" key="3">
    <source>
        <dbReference type="Proteomes" id="UP000054166"/>
    </source>
</evidence>
<name>A0A0C3ANE0_PILCF</name>
<gene>
    <name evidence="2" type="ORF">PILCRDRAFT_678952</name>
</gene>
<feature type="region of interest" description="Disordered" evidence="1">
    <location>
        <begin position="496"/>
        <end position="519"/>
    </location>
</feature>
<reference evidence="2 3" key="1">
    <citation type="submission" date="2014-04" db="EMBL/GenBank/DDBJ databases">
        <authorList>
            <consortium name="DOE Joint Genome Institute"/>
            <person name="Kuo A."/>
            <person name="Tarkka M."/>
            <person name="Buscot F."/>
            <person name="Kohler A."/>
            <person name="Nagy L.G."/>
            <person name="Floudas D."/>
            <person name="Copeland A."/>
            <person name="Barry K.W."/>
            <person name="Cichocki N."/>
            <person name="Veneault-Fourrey C."/>
            <person name="LaButti K."/>
            <person name="Lindquist E.A."/>
            <person name="Lipzen A."/>
            <person name="Lundell T."/>
            <person name="Morin E."/>
            <person name="Murat C."/>
            <person name="Sun H."/>
            <person name="Tunlid A."/>
            <person name="Henrissat B."/>
            <person name="Grigoriev I.V."/>
            <person name="Hibbett D.S."/>
            <person name="Martin F."/>
            <person name="Nordberg H.P."/>
            <person name="Cantor M.N."/>
            <person name="Hua S.X."/>
        </authorList>
    </citation>
    <scope>NUCLEOTIDE SEQUENCE [LARGE SCALE GENOMIC DNA]</scope>
    <source>
        <strain evidence="2 3">F 1598</strain>
    </source>
</reference>